<evidence type="ECO:0000256" key="3">
    <source>
        <dbReference type="ARBA" id="ARBA00023034"/>
    </source>
</evidence>
<reference evidence="9" key="2">
    <citation type="submission" date="2012-08" db="EMBL/GenBank/DDBJ databases">
        <title>Genome sequence of Kazachstania naganishii.</title>
        <authorList>
            <person name="Gordon J.L."/>
            <person name="Armisen D."/>
            <person name="Proux-Wera E."/>
            <person name="OhEigeartaigh S.S."/>
            <person name="Byrne K.P."/>
            <person name="Wolfe K.H."/>
        </authorList>
    </citation>
    <scope>NUCLEOTIDE SEQUENCE [LARGE SCALE GENOMIC DNA]</scope>
    <source>
        <strain evidence="9">ATCC MYA-139 / BCRC 22969 / CBS 8797 / CCRC 22969 / KCTC 17520 / NBRC 10181 / NCYC 3082</strain>
    </source>
</reference>
<keyword evidence="9" id="KW-1185">Reference proteome</keyword>
<evidence type="ECO:0000313" key="8">
    <source>
        <dbReference type="EMBL" id="CCK71635.1"/>
    </source>
</evidence>
<dbReference type="GO" id="GO:0000139">
    <property type="term" value="C:Golgi membrane"/>
    <property type="evidence" value="ECO:0007669"/>
    <property type="project" value="UniProtKB-SubCell"/>
</dbReference>
<dbReference type="Pfam" id="PF20649">
    <property type="entry name" value="COG5_C"/>
    <property type="match status" value="1"/>
</dbReference>
<dbReference type="STRING" id="1071383.J7R9T6"/>
<dbReference type="PANTHER" id="PTHR13228">
    <property type="entry name" value="CONSERVED OLIGOMERIC GOLGI COMPLEX COMPONENT 5"/>
    <property type="match status" value="1"/>
</dbReference>
<comment type="subcellular location">
    <subcellularLocation>
        <location evidence="1">Golgi apparatus membrane</location>
        <topology evidence="1">Peripheral membrane protein</topology>
    </subcellularLocation>
</comment>
<dbReference type="RefSeq" id="XP_022465880.1">
    <property type="nucleotide sequence ID" value="XM_022609489.1"/>
</dbReference>
<reference evidence="8 9" key="1">
    <citation type="journal article" date="2011" name="Proc. Natl. Acad. Sci. U.S.A.">
        <title>Evolutionary erosion of yeast sex chromosomes by mating-type switching accidents.</title>
        <authorList>
            <person name="Gordon J.L."/>
            <person name="Armisen D."/>
            <person name="Proux-Wera E."/>
            <person name="Oheigeartaigh S.S."/>
            <person name="Byrne K.P."/>
            <person name="Wolfe K.H."/>
        </authorList>
    </citation>
    <scope>NUCLEOTIDE SEQUENCE [LARGE SCALE GENOMIC DNA]</scope>
    <source>
        <strain evidence="9">ATCC MYA-139 / BCRC 22969 / CBS 8797 / CCRC 22969 / KCTC 17520 / NBRC 10181 / NCYC 3082</strain>
    </source>
</reference>
<dbReference type="KEGG" id="kng:KNAG_0H02210"/>
<evidence type="ECO:0000256" key="2">
    <source>
        <dbReference type="ARBA" id="ARBA00020974"/>
    </source>
</evidence>
<sequence>MSVLPHELEDFDTVLDDQFTTSQFANELLKATNGSNVQDGEPGPNGNGPNEDRSDGEGTDGDGTDGDGDSASLVTGLTTLQLAELDIETPMKRLAFDMDEVNSRIDSIINQNSSVLLGEFSKNEASKQMIHDGLDTSLNYINMSYKRLEDEVMSPYENANVLQNALNKIHQTSTLLRDAVIYLHIYQNIKELLREQTNAKYHDFELDKIYKLASLYSQLELTVQNNINVKSLQLIKQIENDFVKKNSKDLLNYLSVSLMREMGEFVRRAATTADGSLDFQPDRVVKLSKALNMLSSAEFAAILNKLVLSLVNADCQTLTRTINSIRDFSVRFKEIMRMDSGLQQLETLLARVPAPNANLKVHKTLLTVYLFAQRDSKISNLRDVYWYKLSPAFKKQVEISYNRGGPVGKSLIKNKEYLMETIRGSMPDDERHAEIMLKSVSFLK</sequence>
<keyword evidence="3" id="KW-0333">Golgi apparatus</keyword>
<evidence type="ECO:0000259" key="7">
    <source>
        <dbReference type="Pfam" id="PF20649"/>
    </source>
</evidence>
<evidence type="ECO:0000256" key="1">
    <source>
        <dbReference type="ARBA" id="ARBA00004395"/>
    </source>
</evidence>
<feature type="region of interest" description="Disordered" evidence="5">
    <location>
        <begin position="32"/>
        <end position="72"/>
    </location>
</feature>
<organism evidence="8 9">
    <name type="scientific">Huiozyma naganishii (strain ATCC MYA-139 / BCRC 22969 / CBS 8797 / KCTC 17520 / NBRC 10181 / NCYC 3082 / Yp74L-3)</name>
    <name type="common">Yeast</name>
    <name type="synonym">Kazachstania naganishii</name>
    <dbReference type="NCBI Taxonomy" id="1071383"/>
    <lineage>
        <taxon>Eukaryota</taxon>
        <taxon>Fungi</taxon>
        <taxon>Dikarya</taxon>
        <taxon>Ascomycota</taxon>
        <taxon>Saccharomycotina</taxon>
        <taxon>Saccharomycetes</taxon>
        <taxon>Saccharomycetales</taxon>
        <taxon>Saccharomycetaceae</taxon>
        <taxon>Huiozyma</taxon>
    </lineage>
</organism>
<dbReference type="Proteomes" id="UP000006310">
    <property type="component" value="Chromosome 8"/>
</dbReference>
<feature type="compositionally biased region" description="Acidic residues" evidence="5">
    <location>
        <begin position="57"/>
        <end position="68"/>
    </location>
</feature>
<dbReference type="EMBL" id="HE978321">
    <property type="protein sequence ID" value="CCK71635.1"/>
    <property type="molecule type" value="Genomic_DNA"/>
</dbReference>
<name>J7R9T6_HUIN7</name>
<protein>
    <recommendedName>
        <fullName evidence="2">Conserved oligomeric Golgi complex subunit 5</fullName>
    </recommendedName>
</protein>
<evidence type="ECO:0000256" key="4">
    <source>
        <dbReference type="ARBA" id="ARBA00023136"/>
    </source>
</evidence>
<dbReference type="AlphaFoldDB" id="J7R9T6"/>
<dbReference type="InterPro" id="IPR019465">
    <property type="entry name" value="Cog5"/>
</dbReference>
<proteinExistence type="predicted"/>
<dbReference type="GO" id="GO:0017119">
    <property type="term" value="C:Golgi transport complex"/>
    <property type="evidence" value="ECO:0007669"/>
    <property type="project" value="InterPro"/>
</dbReference>
<gene>
    <name evidence="8" type="primary">KNAG0H02210</name>
    <name evidence="8" type="ordered locus">KNAG_0H02210</name>
</gene>
<dbReference type="InterPro" id="IPR048485">
    <property type="entry name" value="COG5_helical"/>
</dbReference>
<accession>J7R9T6</accession>
<feature type="domain" description="Conserved oligomeric Golgi complex subunit 5 helical" evidence="7">
    <location>
        <begin position="230"/>
        <end position="424"/>
    </location>
</feature>
<dbReference type="Pfam" id="PF10392">
    <property type="entry name" value="COG5_N"/>
    <property type="match status" value="1"/>
</dbReference>
<evidence type="ECO:0000313" key="9">
    <source>
        <dbReference type="Proteomes" id="UP000006310"/>
    </source>
</evidence>
<evidence type="ECO:0000256" key="5">
    <source>
        <dbReference type="SAM" id="MobiDB-lite"/>
    </source>
</evidence>
<dbReference type="PANTHER" id="PTHR13228:SF3">
    <property type="entry name" value="CONSERVED OLIGOMERIC GOLGI COMPLEX SUBUNIT 5"/>
    <property type="match status" value="1"/>
</dbReference>
<dbReference type="eggNOG" id="ENOG502QQP3">
    <property type="taxonomic scope" value="Eukaryota"/>
</dbReference>
<dbReference type="OrthoDB" id="18786at2759"/>
<feature type="domain" description="Conserved oligomeric Golgi complex subunit 5 N-terminal" evidence="6">
    <location>
        <begin position="83"/>
        <end position="187"/>
    </location>
</feature>
<dbReference type="InterPro" id="IPR049176">
    <property type="entry name" value="COG5_N"/>
</dbReference>
<dbReference type="GeneID" id="34527367"/>
<evidence type="ECO:0000259" key="6">
    <source>
        <dbReference type="Pfam" id="PF10392"/>
    </source>
</evidence>
<dbReference type="HOGENOM" id="CLU_060138_0_0_1"/>
<keyword evidence="4" id="KW-0472">Membrane</keyword>
<dbReference type="OMA" id="YFWRTLA"/>
<dbReference type="GO" id="GO:0006891">
    <property type="term" value="P:intra-Golgi vesicle-mediated transport"/>
    <property type="evidence" value="ECO:0007669"/>
    <property type="project" value="InterPro"/>
</dbReference>